<dbReference type="SMART" id="SM00028">
    <property type="entry name" value="TPR"/>
    <property type="match status" value="3"/>
</dbReference>
<gene>
    <name evidence="6" type="ORF">FuraDRAFT_0831</name>
</gene>
<dbReference type="AlphaFoldDB" id="B9YZT2"/>
<dbReference type="Proteomes" id="UP000003165">
    <property type="component" value="Unassembled WGS sequence"/>
</dbReference>
<feature type="repeat" description="TPR" evidence="3">
    <location>
        <begin position="112"/>
        <end position="145"/>
    </location>
</feature>
<reference evidence="6 7" key="1">
    <citation type="submission" date="2009-02" db="EMBL/GenBank/DDBJ databases">
        <title>Sequencing of the draft genome and assembly of Lutiella nitroferrum 2002.</title>
        <authorList>
            <consortium name="US DOE Joint Genome Institute (JGI-PGF)"/>
            <person name="Lucas S."/>
            <person name="Copeland A."/>
            <person name="Lapidus A."/>
            <person name="Glavina del Rio T."/>
            <person name="Tice H."/>
            <person name="Bruce D."/>
            <person name="Goodwin L."/>
            <person name="Pitluck S."/>
            <person name="Larimer F."/>
            <person name="Land M.L."/>
            <person name="Hauser L."/>
            <person name="Coates J.D."/>
        </authorList>
    </citation>
    <scope>NUCLEOTIDE SEQUENCE [LARGE SCALE GENOMIC DNA]</scope>
    <source>
        <strain evidence="6 7">2002</strain>
    </source>
</reference>
<dbReference type="Gene3D" id="1.25.40.10">
    <property type="entry name" value="Tetratricopeptide repeat domain"/>
    <property type="match status" value="1"/>
</dbReference>
<keyword evidence="1" id="KW-0677">Repeat</keyword>
<feature type="domain" description="LytR/CpsA/Psr regulator C-terminal" evidence="5">
    <location>
        <begin position="273"/>
        <end position="358"/>
    </location>
</feature>
<accession>B9YZT2</accession>
<evidence type="ECO:0000256" key="4">
    <source>
        <dbReference type="SAM" id="MobiDB-lite"/>
    </source>
</evidence>
<dbReference type="SUPFAM" id="SSF48452">
    <property type="entry name" value="TPR-like"/>
    <property type="match status" value="1"/>
</dbReference>
<proteinExistence type="predicted"/>
<dbReference type="InterPro" id="IPR027381">
    <property type="entry name" value="LytR/CpsA/Psr_C"/>
</dbReference>
<evidence type="ECO:0000256" key="3">
    <source>
        <dbReference type="PROSITE-ProRule" id="PRU00339"/>
    </source>
</evidence>
<sequence precursor="true">MKTKHLTLPLLCLVPLLQSCESTPPKQAWEMQPLMRVSNSNDSPAAYYQLGRYYQGQNRADKAIPAFQKALALDSQYAEAHNALGALYAAQGRYDMAIAEFQKALTTSPGSPHFLNNLGYTLYLQGHYAEAAAIYEKAVALSPSDLKIVNNRNLTLGKLGGREQAKPAPLLAGMPQATPSPTTLASASDPTKTAVDQRRQDTIVAVATPLASAPPLTSSPVPYTAEEGHPVQKTAIEPPSTDRHEPQQEKNAPAAMLTWKETTKAAMTHPVPRVEVSNGNGVTGMAKRVGYALANQGFAKARLTNQKPFQQSVTLVEYRQGFAPEAERLSASLPVKPMIKEKNDLRTSTDIRLVLGKDVKRNIALVTPKQQPIRFALK</sequence>
<dbReference type="PROSITE" id="PS51257">
    <property type="entry name" value="PROKAR_LIPOPROTEIN"/>
    <property type="match status" value="1"/>
</dbReference>
<feature type="repeat" description="TPR" evidence="3">
    <location>
        <begin position="44"/>
        <end position="77"/>
    </location>
</feature>
<organism evidence="6 7">
    <name type="scientific">Pseudogulbenkiania ferrooxidans 2002</name>
    <dbReference type="NCBI Taxonomy" id="279714"/>
    <lineage>
        <taxon>Bacteria</taxon>
        <taxon>Pseudomonadati</taxon>
        <taxon>Pseudomonadota</taxon>
        <taxon>Betaproteobacteria</taxon>
        <taxon>Neisseriales</taxon>
        <taxon>Chromobacteriaceae</taxon>
        <taxon>Pseudogulbenkiania</taxon>
    </lineage>
</organism>
<evidence type="ECO:0000256" key="1">
    <source>
        <dbReference type="ARBA" id="ARBA00022737"/>
    </source>
</evidence>
<dbReference type="PROSITE" id="PS50293">
    <property type="entry name" value="TPR_REGION"/>
    <property type="match status" value="1"/>
</dbReference>
<dbReference type="InterPro" id="IPR051685">
    <property type="entry name" value="Ycf3/AcsC/BcsC/TPR_MFPF"/>
</dbReference>
<comment type="caution">
    <text evidence="6">The sequence shown here is derived from an EMBL/GenBank/DDBJ whole genome shotgun (WGS) entry which is preliminary data.</text>
</comment>
<evidence type="ECO:0000256" key="2">
    <source>
        <dbReference type="ARBA" id="ARBA00022803"/>
    </source>
</evidence>
<feature type="region of interest" description="Disordered" evidence="4">
    <location>
        <begin position="208"/>
        <end position="228"/>
    </location>
</feature>
<dbReference type="PANTHER" id="PTHR44943:SF8">
    <property type="entry name" value="TPR REPEAT-CONTAINING PROTEIN MJ0263"/>
    <property type="match status" value="1"/>
</dbReference>
<keyword evidence="7" id="KW-1185">Reference proteome</keyword>
<dbReference type="Pfam" id="PF13432">
    <property type="entry name" value="TPR_16"/>
    <property type="match status" value="1"/>
</dbReference>
<dbReference type="InterPro" id="IPR013105">
    <property type="entry name" value="TPR_2"/>
</dbReference>
<name>B9YZT2_9NEIS</name>
<dbReference type="InterPro" id="IPR019734">
    <property type="entry name" value="TPR_rpt"/>
</dbReference>
<evidence type="ECO:0000313" key="6">
    <source>
        <dbReference type="EMBL" id="EEG09815.1"/>
    </source>
</evidence>
<protein>
    <submittedName>
        <fullName evidence="6">Tetratricopeptide TPR_2 repeat protein</fullName>
    </submittedName>
</protein>
<dbReference type="PANTHER" id="PTHR44943">
    <property type="entry name" value="CELLULOSE SYNTHASE OPERON PROTEIN C"/>
    <property type="match status" value="1"/>
</dbReference>
<dbReference type="eggNOG" id="COG0457">
    <property type="taxonomic scope" value="Bacteria"/>
</dbReference>
<feature type="region of interest" description="Disordered" evidence="4">
    <location>
        <begin position="171"/>
        <end position="191"/>
    </location>
</feature>
<keyword evidence="2 3" id="KW-0802">TPR repeat</keyword>
<dbReference type="Pfam" id="PF07719">
    <property type="entry name" value="TPR_2"/>
    <property type="match status" value="1"/>
</dbReference>
<feature type="compositionally biased region" description="Polar residues" evidence="4">
    <location>
        <begin position="177"/>
        <end position="191"/>
    </location>
</feature>
<dbReference type="Pfam" id="PF13399">
    <property type="entry name" value="LytR_C"/>
    <property type="match status" value="1"/>
</dbReference>
<dbReference type="PROSITE" id="PS50005">
    <property type="entry name" value="TPR"/>
    <property type="match status" value="3"/>
</dbReference>
<feature type="repeat" description="TPR" evidence="3">
    <location>
        <begin position="78"/>
        <end position="111"/>
    </location>
</feature>
<dbReference type="Gene3D" id="3.30.70.2390">
    <property type="match status" value="1"/>
</dbReference>
<evidence type="ECO:0000259" key="5">
    <source>
        <dbReference type="Pfam" id="PF13399"/>
    </source>
</evidence>
<dbReference type="EMBL" id="ACIS01000002">
    <property type="protein sequence ID" value="EEG09815.1"/>
    <property type="molecule type" value="Genomic_DNA"/>
</dbReference>
<dbReference type="RefSeq" id="WP_008952851.1">
    <property type="nucleotide sequence ID" value="NZ_ACIS01000002.1"/>
</dbReference>
<evidence type="ECO:0000313" key="7">
    <source>
        <dbReference type="Proteomes" id="UP000003165"/>
    </source>
</evidence>
<feature type="compositionally biased region" description="Low complexity" evidence="4">
    <location>
        <begin position="208"/>
        <end position="222"/>
    </location>
</feature>
<dbReference type="InterPro" id="IPR011990">
    <property type="entry name" value="TPR-like_helical_dom_sf"/>
</dbReference>